<dbReference type="Proteomes" id="UP000546464">
    <property type="component" value="Unassembled WGS sequence"/>
</dbReference>
<gene>
    <name evidence="1" type="ORF">H5P28_10010</name>
</gene>
<dbReference type="AlphaFoldDB" id="A0A842HDK3"/>
<reference evidence="1 2" key="1">
    <citation type="submission" date="2020-07" db="EMBL/GenBank/DDBJ databases">
        <authorList>
            <person name="Feng X."/>
        </authorList>
    </citation>
    <scope>NUCLEOTIDE SEQUENCE [LARGE SCALE GENOMIC DNA]</scope>
    <source>
        <strain evidence="1 2">JCM31066</strain>
    </source>
</reference>
<protein>
    <submittedName>
        <fullName evidence="1">Uncharacterized protein</fullName>
    </submittedName>
</protein>
<accession>A0A842HDK3</accession>
<dbReference type="EMBL" id="JACHVB010000025">
    <property type="protein sequence ID" value="MBC2594593.1"/>
    <property type="molecule type" value="Genomic_DNA"/>
</dbReference>
<keyword evidence="2" id="KW-1185">Reference proteome</keyword>
<name>A0A842HDK3_9BACT</name>
<organism evidence="1 2">
    <name type="scientific">Ruficoccus amylovorans</name>
    <dbReference type="NCBI Taxonomy" id="1804625"/>
    <lineage>
        <taxon>Bacteria</taxon>
        <taxon>Pseudomonadati</taxon>
        <taxon>Verrucomicrobiota</taxon>
        <taxon>Opitutia</taxon>
        <taxon>Puniceicoccales</taxon>
        <taxon>Cerasicoccaceae</taxon>
        <taxon>Ruficoccus</taxon>
    </lineage>
</organism>
<evidence type="ECO:0000313" key="1">
    <source>
        <dbReference type="EMBL" id="MBC2594593.1"/>
    </source>
</evidence>
<proteinExistence type="predicted"/>
<evidence type="ECO:0000313" key="2">
    <source>
        <dbReference type="Proteomes" id="UP000546464"/>
    </source>
</evidence>
<comment type="caution">
    <text evidence="1">The sequence shown here is derived from an EMBL/GenBank/DDBJ whole genome shotgun (WGS) entry which is preliminary data.</text>
</comment>
<sequence>MKFRTSLNEALSVLLLFLGVIWLFFAYVLPLNVESNASSSVSYFEYKLAGWIQSKVVQGKLTEADVAEILDEQWHIKVEDGGRRYLHALVYYICESSRPPLWPGWLACVVGFVGGAISRRRICADRAAANTKRK</sequence>
<dbReference type="RefSeq" id="WP_185675574.1">
    <property type="nucleotide sequence ID" value="NZ_JACHVB010000025.1"/>
</dbReference>